<dbReference type="Proteomes" id="UP000007431">
    <property type="component" value="Unassembled WGS sequence"/>
</dbReference>
<feature type="compositionally biased region" description="Basic residues" evidence="1">
    <location>
        <begin position="746"/>
        <end position="762"/>
    </location>
</feature>
<dbReference type="EMBL" id="GL377302">
    <property type="protein sequence ID" value="EFJ03967.1"/>
    <property type="molecule type" value="Genomic_DNA"/>
</dbReference>
<dbReference type="SUPFAM" id="SSF56112">
    <property type="entry name" value="Protein kinase-like (PK-like)"/>
    <property type="match status" value="1"/>
</dbReference>
<dbReference type="InterPro" id="IPR011009">
    <property type="entry name" value="Kinase-like_dom_sf"/>
</dbReference>
<reference evidence="3 4" key="1">
    <citation type="journal article" date="2010" name="Nat. Biotechnol.">
        <title>Genome sequence of the model mushroom Schizophyllum commune.</title>
        <authorList>
            <person name="Ohm R.A."/>
            <person name="de Jong J.F."/>
            <person name="Lugones L.G."/>
            <person name="Aerts A."/>
            <person name="Kothe E."/>
            <person name="Stajich J.E."/>
            <person name="de Vries R.P."/>
            <person name="Record E."/>
            <person name="Levasseur A."/>
            <person name="Baker S.E."/>
            <person name="Bartholomew K.A."/>
            <person name="Coutinho P.M."/>
            <person name="Erdmann S."/>
            <person name="Fowler T.J."/>
            <person name="Gathman A.C."/>
            <person name="Lombard V."/>
            <person name="Henrissat B."/>
            <person name="Knabe N."/>
            <person name="Kuees U."/>
            <person name="Lilly W.W."/>
            <person name="Lindquist E."/>
            <person name="Lucas S."/>
            <person name="Magnuson J.K."/>
            <person name="Piumi F."/>
            <person name="Raudaskoski M."/>
            <person name="Salamov A."/>
            <person name="Schmutz J."/>
            <person name="Schwarze F.W.M.R."/>
            <person name="vanKuyk P.A."/>
            <person name="Horton J.S."/>
            <person name="Grigoriev I.V."/>
            <person name="Woesten H.A.B."/>
        </authorList>
    </citation>
    <scope>NUCLEOTIDE SEQUENCE [LARGE SCALE GENOMIC DNA]</scope>
    <source>
        <strain evidence="4">H4-8 / FGSC 9210</strain>
    </source>
</reference>
<evidence type="ECO:0000313" key="4">
    <source>
        <dbReference type="Proteomes" id="UP000007431"/>
    </source>
</evidence>
<evidence type="ECO:0000313" key="3">
    <source>
        <dbReference type="EMBL" id="EFJ03967.1"/>
    </source>
</evidence>
<feature type="non-terminal residue" evidence="3">
    <location>
        <position position="762"/>
    </location>
</feature>
<name>D8PK61_SCHCM</name>
<feature type="compositionally biased region" description="Basic and acidic residues" evidence="1">
    <location>
        <begin position="727"/>
        <end position="736"/>
    </location>
</feature>
<evidence type="ECO:0000256" key="1">
    <source>
        <dbReference type="SAM" id="MobiDB-lite"/>
    </source>
</evidence>
<evidence type="ECO:0000259" key="2">
    <source>
        <dbReference type="Pfam" id="PF17667"/>
    </source>
</evidence>
<dbReference type="Pfam" id="PF17667">
    <property type="entry name" value="Pkinase_fungal"/>
    <property type="match status" value="1"/>
</dbReference>
<gene>
    <name evidence="3" type="ORF">SCHCODRAFT_104413</name>
</gene>
<protein>
    <recommendedName>
        <fullName evidence="2">Fungal-type protein kinase domain-containing protein</fullName>
    </recommendedName>
</protein>
<dbReference type="OrthoDB" id="312874at2759"/>
<dbReference type="InParanoid" id="D8PK61"/>
<dbReference type="HOGENOM" id="CLU_015199_0_0_1"/>
<dbReference type="Gene3D" id="1.10.510.10">
    <property type="entry name" value="Transferase(Phosphotransferase) domain 1"/>
    <property type="match status" value="1"/>
</dbReference>
<organism evidence="4">
    <name type="scientific">Schizophyllum commune (strain H4-8 / FGSC 9210)</name>
    <name type="common">Split gill fungus</name>
    <dbReference type="NCBI Taxonomy" id="578458"/>
    <lineage>
        <taxon>Eukaryota</taxon>
        <taxon>Fungi</taxon>
        <taxon>Dikarya</taxon>
        <taxon>Basidiomycota</taxon>
        <taxon>Agaricomycotina</taxon>
        <taxon>Agaricomycetes</taxon>
        <taxon>Agaricomycetidae</taxon>
        <taxon>Agaricales</taxon>
        <taxon>Schizophyllaceae</taxon>
        <taxon>Schizophyllum</taxon>
    </lineage>
</organism>
<dbReference type="AlphaFoldDB" id="D8PK61"/>
<feature type="domain" description="Fungal-type protein kinase" evidence="2">
    <location>
        <begin position="206"/>
        <end position="561"/>
    </location>
</feature>
<accession>D8PK61</accession>
<proteinExistence type="predicted"/>
<keyword evidence="4" id="KW-1185">Reference proteome</keyword>
<feature type="region of interest" description="Disordered" evidence="1">
    <location>
        <begin position="725"/>
        <end position="762"/>
    </location>
</feature>
<dbReference type="GeneID" id="9594741"/>
<dbReference type="KEGG" id="scm:SCHCO_02564875"/>
<dbReference type="VEuPathDB" id="FungiDB:SCHCODRAFT_02564875"/>
<dbReference type="InterPro" id="IPR040976">
    <property type="entry name" value="Pkinase_fungal"/>
</dbReference>
<sequence length="762" mass="88137">MRNECPTSTQVKRMNPRICLAPVEKFYQYCVANWNRLDDVDINIVVAGLTARGILIPSHGWVEPLNDLEAEILGGRYAWDRMKKAFNMIAEVASKALPERFALDDMTTQFIYVNEGYALFSDKEEKPIDKKEGRVYIDAVMRFIERSPHSTVGKRGCAKDRFIFGKTTTGVKGAVKASDAAITIHWRPRDRCDMMARNEYHALASASFMMDNDRRRRFQFSLTIEDTHVSLWHHTRSHSTIAYSFDMNEDYEELIQLVLFASFATPSQLGIDPSVDRVIDADGLLQYQFDMKHEGEPFYRTYQTTSLLCEKLADERLYRRGMVVYGVRPAIKGNGLTVEMDAPPLVMRDFWQKDAVSEQDTQREIVNLMKGRARTKEERRRIDDFFLTILAESTIAAETTRTGHHDGEAPDWMPRVHYRVLYGELYTPLANIKDPRLFFFALAETCIFLQMMRFINRIHCDISPGNIFVHPRSGKSLCDEPWHRDLRAAYTVKVADFEHTKAYSKVTPEDSYVGTPPYMAVEVQAGEHLFRRENMPLSALSRRPFTMNFFHDLEAVFWIAFEFAMEHVSRDILLPLKDWDELRPALLLQRQYAQRLFADRSKENRYRRKLMLGDMREIRLIRGMLKRSYGVNSPIPMLADLIVSLGDAYVILENKVKGFKQGEDNFNMKIYDLMESVFFVISKAYTGIGIDVIPLSGLPDLGDIESLSEKEPLLMEKELRALANVEPESKKRKAEDEPVPTTTVPLRKRQSLADLRRRRNQQ</sequence>